<organism evidence="9 10">
    <name type="scientific">[Eubacterium] siraeum DSM 15702</name>
    <dbReference type="NCBI Taxonomy" id="428128"/>
    <lineage>
        <taxon>Bacteria</taxon>
        <taxon>Bacillati</taxon>
        <taxon>Bacillota</taxon>
        <taxon>Clostridia</taxon>
        <taxon>Eubacteriales</taxon>
        <taxon>Oscillospiraceae</taxon>
        <taxon>Oscillospiraceae incertae sedis</taxon>
    </lineage>
</organism>
<proteinExistence type="inferred from homology"/>
<accession>B0MQS0</accession>
<comment type="similarity">
    <text evidence="2">Belongs to the nicotinamide ribonucleoside (NR) uptake permease (TC 4.B.1) family.</text>
</comment>
<dbReference type="Proteomes" id="UP000005326">
    <property type="component" value="Unassembled WGS sequence"/>
</dbReference>
<keyword evidence="7 8" id="KW-0472">Membrane</keyword>
<name>B0MQS0_9FIRM</name>
<keyword evidence="6 8" id="KW-1133">Transmembrane helix</keyword>
<evidence type="ECO:0000256" key="5">
    <source>
        <dbReference type="ARBA" id="ARBA00022692"/>
    </source>
</evidence>
<feature type="transmembrane region" description="Helical" evidence="8">
    <location>
        <begin position="49"/>
        <end position="65"/>
    </location>
</feature>
<evidence type="ECO:0000313" key="10">
    <source>
        <dbReference type="Proteomes" id="UP000005326"/>
    </source>
</evidence>
<keyword evidence="10" id="KW-1185">Reference proteome</keyword>
<dbReference type="GO" id="GO:0034257">
    <property type="term" value="F:nicotinamide riboside transmembrane transporter activity"/>
    <property type="evidence" value="ECO:0007669"/>
    <property type="project" value="InterPro"/>
</dbReference>
<keyword evidence="3" id="KW-0813">Transport</keyword>
<reference evidence="9" key="1">
    <citation type="submission" date="2007-10" db="EMBL/GenBank/DDBJ databases">
        <authorList>
            <person name="Fulton L."/>
            <person name="Clifton S."/>
            <person name="Fulton B."/>
            <person name="Xu J."/>
            <person name="Minx P."/>
            <person name="Pepin K.H."/>
            <person name="Johnson M."/>
            <person name="Thiruvilangam P."/>
            <person name="Bhonagiri V."/>
            <person name="Nash W.E."/>
            <person name="Mardis E.R."/>
            <person name="Wilson R.K."/>
        </authorList>
    </citation>
    <scope>NUCLEOTIDE SEQUENCE [LARGE SCALE GENOMIC DNA]</scope>
    <source>
        <strain evidence="9">DSM 15702</strain>
    </source>
</reference>
<evidence type="ECO:0000256" key="1">
    <source>
        <dbReference type="ARBA" id="ARBA00004651"/>
    </source>
</evidence>
<sequence>MYLRCFFGKFTEDIMLRKLNNYFTTFEKILWIGSLALITGSAVMFGKDGILSVIASLIGATSLLLNAKGNPIGQALGVIFSILYAIISFSFAYYGEMITYLGLTGPMALAAFISWIRNPFAKGKAEVKVNHIHRGEVLFMFILTAVVTVVFYFVLDFFNTANLIPSTVSVTTSFLAVYLTFRRNRFFAVAYAANDIVLIILWSLAALTDISYISVVVCFVIFFVNDIYGFVSWSAMRKRQAAEIQP</sequence>
<feature type="transmembrane region" description="Helical" evidence="8">
    <location>
        <begin position="97"/>
        <end position="116"/>
    </location>
</feature>
<dbReference type="NCBIfam" id="TIGR01528">
    <property type="entry name" value="NMN_trans_PnuC"/>
    <property type="match status" value="1"/>
</dbReference>
<evidence type="ECO:0000256" key="4">
    <source>
        <dbReference type="ARBA" id="ARBA00022475"/>
    </source>
</evidence>
<keyword evidence="4" id="KW-1003">Cell membrane</keyword>
<comment type="caution">
    <text evidence="9">The sequence shown here is derived from an EMBL/GenBank/DDBJ whole genome shotgun (WGS) entry which is preliminary data.</text>
</comment>
<dbReference type="GO" id="GO:0005886">
    <property type="term" value="C:plasma membrane"/>
    <property type="evidence" value="ECO:0007669"/>
    <property type="project" value="UniProtKB-SubCell"/>
</dbReference>
<reference evidence="9" key="2">
    <citation type="submission" date="2014-06" db="EMBL/GenBank/DDBJ databases">
        <title>Draft genome sequence of Eubacterium siraeum (DSM 15702).</title>
        <authorList>
            <person name="Sudarsanam P."/>
            <person name="Ley R."/>
            <person name="Guruge J."/>
            <person name="Turnbaugh P.J."/>
            <person name="Mahowald M."/>
            <person name="Liep D."/>
            <person name="Gordon J."/>
        </authorList>
    </citation>
    <scope>NUCLEOTIDE SEQUENCE</scope>
    <source>
        <strain evidence="9">DSM 15702</strain>
    </source>
</reference>
<dbReference type="AlphaFoldDB" id="B0MQS0"/>
<feature type="transmembrane region" description="Helical" evidence="8">
    <location>
        <begin position="21"/>
        <end position="43"/>
    </location>
</feature>
<comment type="subcellular location">
    <subcellularLocation>
        <location evidence="1">Cell membrane</location>
        <topology evidence="1">Multi-pass membrane protein</topology>
    </subcellularLocation>
</comment>
<evidence type="ECO:0000256" key="7">
    <source>
        <dbReference type="ARBA" id="ARBA00023136"/>
    </source>
</evidence>
<gene>
    <name evidence="9" type="primary">pnuC</name>
    <name evidence="9" type="ORF">EUBSIR_02187</name>
</gene>
<evidence type="ECO:0000256" key="3">
    <source>
        <dbReference type="ARBA" id="ARBA00022448"/>
    </source>
</evidence>
<dbReference type="InterPro" id="IPR006419">
    <property type="entry name" value="NMN_transpt_PnuC"/>
</dbReference>
<dbReference type="PANTHER" id="PTHR36122">
    <property type="entry name" value="NICOTINAMIDE RIBOSIDE TRANSPORTER PNUC"/>
    <property type="match status" value="1"/>
</dbReference>
<feature type="transmembrane region" description="Helical" evidence="8">
    <location>
        <begin position="137"/>
        <end position="155"/>
    </location>
</feature>
<keyword evidence="5 8" id="KW-0812">Transmembrane</keyword>
<feature type="transmembrane region" description="Helical" evidence="8">
    <location>
        <begin position="210"/>
        <end position="231"/>
    </location>
</feature>
<evidence type="ECO:0000256" key="2">
    <source>
        <dbReference type="ARBA" id="ARBA00006669"/>
    </source>
</evidence>
<dbReference type="EMBL" id="ABCA03000053">
    <property type="protein sequence ID" value="EDR99837.1"/>
    <property type="molecule type" value="Genomic_DNA"/>
</dbReference>
<protein>
    <submittedName>
        <fullName evidence="9">Nicotinamide mononucleotide transporter PnuC</fullName>
    </submittedName>
</protein>
<feature type="transmembrane region" description="Helical" evidence="8">
    <location>
        <begin position="186"/>
        <end position="204"/>
    </location>
</feature>
<feature type="transmembrane region" description="Helical" evidence="8">
    <location>
        <begin position="161"/>
        <end position="179"/>
    </location>
</feature>
<evidence type="ECO:0000256" key="8">
    <source>
        <dbReference type="SAM" id="Phobius"/>
    </source>
</evidence>
<evidence type="ECO:0000256" key="6">
    <source>
        <dbReference type="ARBA" id="ARBA00022989"/>
    </source>
</evidence>
<evidence type="ECO:0000313" key="9">
    <source>
        <dbReference type="EMBL" id="EDR99837.1"/>
    </source>
</evidence>
<dbReference type="PANTHER" id="PTHR36122:SF2">
    <property type="entry name" value="NICOTINAMIDE RIBOSIDE TRANSPORTER PNUC"/>
    <property type="match status" value="1"/>
</dbReference>
<dbReference type="Pfam" id="PF04973">
    <property type="entry name" value="NMN_transporter"/>
    <property type="match status" value="1"/>
</dbReference>
<feature type="transmembrane region" description="Helical" evidence="8">
    <location>
        <begin position="72"/>
        <end position="91"/>
    </location>
</feature>